<feature type="transmembrane region" description="Helical" evidence="7">
    <location>
        <begin position="122"/>
        <end position="144"/>
    </location>
</feature>
<dbReference type="Proteomes" id="UP001156389">
    <property type="component" value="Unassembled WGS sequence"/>
</dbReference>
<feature type="transmembrane region" description="Helical" evidence="7">
    <location>
        <begin position="175"/>
        <end position="193"/>
    </location>
</feature>
<feature type="transmembrane region" description="Helical" evidence="7">
    <location>
        <begin position="334"/>
        <end position="352"/>
    </location>
</feature>
<feature type="transmembrane region" description="Helical" evidence="7">
    <location>
        <begin position="150"/>
        <end position="170"/>
    </location>
</feature>
<dbReference type="InterPro" id="IPR044049">
    <property type="entry name" value="EccD_transm"/>
</dbReference>
<feature type="transmembrane region" description="Helical" evidence="7">
    <location>
        <begin position="309"/>
        <end position="328"/>
    </location>
</feature>
<evidence type="ECO:0000256" key="4">
    <source>
        <dbReference type="ARBA" id="ARBA00022692"/>
    </source>
</evidence>
<accession>A0ABT2JWW7</accession>
<keyword evidence="3" id="KW-1003">Cell membrane</keyword>
<evidence type="ECO:0000256" key="5">
    <source>
        <dbReference type="ARBA" id="ARBA00022989"/>
    </source>
</evidence>
<name>A0ABT2JWW7_9ACTN</name>
<proteinExistence type="inferred from homology"/>
<dbReference type="InterPro" id="IPR024962">
    <property type="entry name" value="YukD-like"/>
</dbReference>
<gene>
    <name evidence="9" type="primary">eccD</name>
    <name evidence="9" type="ORF">LHJ74_20070</name>
</gene>
<feature type="transmembrane region" description="Helical" evidence="7">
    <location>
        <begin position="230"/>
        <end position="249"/>
    </location>
</feature>
<comment type="subcellular location">
    <subcellularLocation>
        <location evidence="1">Cell membrane</location>
        <topology evidence="1">Multi-pass membrane protein</topology>
    </subcellularLocation>
</comment>
<evidence type="ECO:0000259" key="8">
    <source>
        <dbReference type="Pfam" id="PF19053"/>
    </source>
</evidence>
<evidence type="ECO:0000256" key="3">
    <source>
        <dbReference type="ARBA" id="ARBA00022475"/>
    </source>
</evidence>
<sequence length="447" mass="45849">MRAAVAAGRRSTLSRVTLVGERRRIDMLLPADEPVGELLPDILDLLGDRASERPLLRRLVTARGEVLAQDDTLASARVADGAVLRLVRAEETPAAPVVHDVADETAEDLDVRAWRWDGRTRAWAAGTAAVLLGLVAAFAARVWLGQEDVGLPFAAVAVVAGAVGALAAWLGGRELGTALIMLGGGLGLLAAWTATETAGTADARLAAMGLAVTVTLVLLAMVTPVGRGGYVGAVAVAVVVGGWELGWLFSGGYQVGAALGAASVLALGYLPRLALMSAGLTRLDDRRVAETSVSRHGVDVALAATHRGLALATVAVAVSAAGGGWLAADRANSWAVAAVALLAVVLFSRARAYPLAVEVVALQAAGAVLAVRLLVLWAEGDGGTAAPLAALCALPLLPLAVLVARPPDHVRVRLRRVMNFVESVGVVVLIPVAIGAFGVYGRLLDTF</sequence>
<keyword evidence="10" id="KW-1185">Reference proteome</keyword>
<dbReference type="NCBIfam" id="TIGR03920">
    <property type="entry name" value="T7SS_EccD"/>
    <property type="match status" value="1"/>
</dbReference>
<feature type="transmembrane region" description="Helical" evidence="7">
    <location>
        <begin position="255"/>
        <end position="275"/>
    </location>
</feature>
<dbReference type="EMBL" id="JAJAGO010000009">
    <property type="protein sequence ID" value="MCT2592173.1"/>
    <property type="molecule type" value="Genomic_DNA"/>
</dbReference>
<feature type="transmembrane region" description="Helical" evidence="7">
    <location>
        <begin position="205"/>
        <end position="223"/>
    </location>
</feature>
<evidence type="ECO:0000256" key="6">
    <source>
        <dbReference type="ARBA" id="ARBA00023136"/>
    </source>
</evidence>
<evidence type="ECO:0000256" key="1">
    <source>
        <dbReference type="ARBA" id="ARBA00004651"/>
    </source>
</evidence>
<feature type="transmembrane region" description="Helical" evidence="7">
    <location>
        <begin position="417"/>
        <end position="440"/>
    </location>
</feature>
<organism evidence="9 10">
    <name type="scientific">Streptomyces gossypii</name>
    <dbReference type="NCBI Taxonomy" id="2883101"/>
    <lineage>
        <taxon>Bacteria</taxon>
        <taxon>Bacillati</taxon>
        <taxon>Actinomycetota</taxon>
        <taxon>Actinomycetes</taxon>
        <taxon>Kitasatosporales</taxon>
        <taxon>Streptomycetaceae</taxon>
        <taxon>Streptomyces</taxon>
    </lineage>
</organism>
<evidence type="ECO:0000256" key="7">
    <source>
        <dbReference type="SAM" id="Phobius"/>
    </source>
</evidence>
<evidence type="ECO:0000256" key="2">
    <source>
        <dbReference type="ARBA" id="ARBA00006162"/>
    </source>
</evidence>
<feature type="transmembrane region" description="Helical" evidence="7">
    <location>
        <begin position="359"/>
        <end position="378"/>
    </location>
</feature>
<comment type="caution">
    <text evidence="9">The sequence shown here is derived from an EMBL/GenBank/DDBJ whole genome shotgun (WGS) entry which is preliminary data.</text>
</comment>
<dbReference type="InterPro" id="IPR006707">
    <property type="entry name" value="T7SS_EccD"/>
</dbReference>
<dbReference type="Pfam" id="PF19053">
    <property type="entry name" value="EccD"/>
    <property type="match status" value="1"/>
</dbReference>
<protein>
    <submittedName>
        <fullName evidence="9">Type VII secretion integral membrane protein EccD</fullName>
    </submittedName>
</protein>
<keyword evidence="4 7" id="KW-0812">Transmembrane</keyword>
<evidence type="ECO:0000313" key="9">
    <source>
        <dbReference type="EMBL" id="MCT2592173.1"/>
    </source>
</evidence>
<reference evidence="9 10" key="1">
    <citation type="submission" date="2021-10" db="EMBL/GenBank/DDBJ databases">
        <title>Streptomyces gossypii sp. nov., isolated from soil collected from cotton field.</title>
        <authorList>
            <person name="Ge X."/>
            <person name="Chen X."/>
            <person name="Liu W."/>
        </authorList>
    </citation>
    <scope>NUCLEOTIDE SEQUENCE [LARGE SCALE GENOMIC DNA]</scope>
    <source>
        <strain evidence="9 10">N2-109</strain>
    </source>
</reference>
<feature type="transmembrane region" description="Helical" evidence="7">
    <location>
        <begin position="384"/>
        <end position="405"/>
    </location>
</feature>
<dbReference type="Pfam" id="PF08817">
    <property type="entry name" value="YukD"/>
    <property type="match status" value="1"/>
</dbReference>
<dbReference type="Gene3D" id="3.10.20.90">
    <property type="entry name" value="Phosphatidylinositol 3-kinase Catalytic Subunit, Chain A, domain 1"/>
    <property type="match status" value="1"/>
</dbReference>
<comment type="similarity">
    <text evidence="2">Belongs to the EccD/Snm4 family.</text>
</comment>
<feature type="domain" description="EccD-like transmembrane" evidence="8">
    <location>
        <begin position="120"/>
        <end position="443"/>
    </location>
</feature>
<keyword evidence="5 7" id="KW-1133">Transmembrane helix</keyword>
<keyword evidence="6 7" id="KW-0472">Membrane</keyword>
<evidence type="ECO:0000313" key="10">
    <source>
        <dbReference type="Proteomes" id="UP001156389"/>
    </source>
</evidence>